<dbReference type="InterPro" id="IPR005537">
    <property type="entry name" value="RAMP_III_fam"/>
</dbReference>
<accession>A0A543N9V4</accession>
<comment type="caution">
    <text evidence="5">The sequence shown here is derived from an EMBL/GenBank/DDBJ whole genome shotgun (WGS) entry which is preliminary data.</text>
</comment>
<feature type="region of interest" description="Disordered" evidence="3">
    <location>
        <begin position="175"/>
        <end position="197"/>
    </location>
</feature>
<comment type="subunit">
    <text evidence="2">Part of the Csm effector complex that includes Cas10, Csm2, Csm3, Csm4 and Csm5.</text>
</comment>
<feature type="compositionally biased region" description="Low complexity" evidence="3">
    <location>
        <begin position="175"/>
        <end position="185"/>
    </location>
</feature>
<feature type="domain" description="CRISPR type III-associated protein" evidence="4">
    <location>
        <begin position="149"/>
        <end position="332"/>
    </location>
</feature>
<dbReference type="Pfam" id="PF03787">
    <property type="entry name" value="RAMPs"/>
    <property type="match status" value="1"/>
</dbReference>
<feature type="compositionally biased region" description="Basic and acidic residues" evidence="3">
    <location>
        <begin position="48"/>
        <end position="57"/>
    </location>
</feature>
<dbReference type="PANTHER" id="PTHR39965:SF1">
    <property type="entry name" value="CRISPR SYSTEM CMR SUBUNIT CMR6"/>
    <property type="match status" value="1"/>
</dbReference>
<evidence type="ECO:0000313" key="5">
    <source>
        <dbReference type="EMBL" id="TQN28624.1"/>
    </source>
</evidence>
<evidence type="ECO:0000256" key="1">
    <source>
        <dbReference type="ARBA" id="ARBA00023118"/>
    </source>
</evidence>
<dbReference type="NCBIfam" id="TIGR01898">
    <property type="entry name" value="cas_TM1791_cmr6"/>
    <property type="match status" value="1"/>
</dbReference>
<dbReference type="Proteomes" id="UP000317422">
    <property type="component" value="Unassembled WGS sequence"/>
</dbReference>
<name>A0A543N9V4_9ACTN</name>
<keyword evidence="6" id="KW-1185">Reference proteome</keyword>
<proteinExistence type="predicted"/>
<evidence type="ECO:0000256" key="2">
    <source>
        <dbReference type="ARBA" id="ARBA00093789"/>
    </source>
</evidence>
<dbReference type="InterPro" id="IPR010172">
    <property type="entry name" value="CRISPR-assoc_prot_TM1791"/>
</dbReference>
<organism evidence="5 6">
    <name type="scientific">Haloactinospora alba</name>
    <dbReference type="NCBI Taxonomy" id="405555"/>
    <lineage>
        <taxon>Bacteria</taxon>
        <taxon>Bacillati</taxon>
        <taxon>Actinomycetota</taxon>
        <taxon>Actinomycetes</taxon>
        <taxon>Streptosporangiales</taxon>
        <taxon>Nocardiopsidaceae</taxon>
        <taxon>Haloactinospora</taxon>
    </lineage>
</organism>
<sequence length="341" mass="36681">MGSRRQRPSDVHGPFGKVVDLADNGLTYNGSPLRDDTNSLVVTRRLAFDTEEGKDGSRTGQTPPESRVRKWASVSALGARGRMTSDKSLLLSRLHERRAAFLDTWKRPPATAPNGASPAPRTFARYRLVAEWRIAIGLGLEYGPWETGLALHGTYGFPILPGSALKGVAAAAAREAAEPAEGSPADTTQATVGREEPSAPELIRTVFGTPRPDDQHVGAQQGSVRFLDALPDPGNVYVHEDVITPHQKSYYQRTPGAHPDGLGIADGSGVALVPPAEHHQPEPAPFLSVSGSFRIDLLGRSEEHTRYAIDCLQYAGEHLGLGGRTTAGYGYFCICEEQRDG</sequence>
<reference evidence="5 6" key="1">
    <citation type="submission" date="2019-06" db="EMBL/GenBank/DDBJ databases">
        <title>Sequencing the genomes of 1000 actinobacteria strains.</title>
        <authorList>
            <person name="Klenk H.-P."/>
        </authorList>
    </citation>
    <scope>NUCLEOTIDE SEQUENCE [LARGE SCALE GENOMIC DNA]</scope>
    <source>
        <strain evidence="5 6">DSM 45015</strain>
    </source>
</reference>
<protein>
    <submittedName>
        <fullName evidence="5">CRISPR type III-B/RAMP module RAMP protein Cmr6</fullName>
    </submittedName>
</protein>
<dbReference type="EMBL" id="VFQC01000002">
    <property type="protein sequence ID" value="TQN28624.1"/>
    <property type="molecule type" value="Genomic_DNA"/>
</dbReference>
<dbReference type="RefSeq" id="WP_141925652.1">
    <property type="nucleotide sequence ID" value="NZ_VFQC01000002.1"/>
</dbReference>
<feature type="region of interest" description="Disordered" evidence="3">
    <location>
        <begin position="48"/>
        <end position="69"/>
    </location>
</feature>
<evidence type="ECO:0000259" key="4">
    <source>
        <dbReference type="Pfam" id="PF03787"/>
    </source>
</evidence>
<dbReference type="PANTHER" id="PTHR39965">
    <property type="entry name" value="CRISPR SYSTEM CMR SUBUNIT CMR6"/>
    <property type="match status" value="1"/>
</dbReference>
<dbReference type="OrthoDB" id="9813956at2"/>
<evidence type="ECO:0000313" key="6">
    <source>
        <dbReference type="Proteomes" id="UP000317422"/>
    </source>
</evidence>
<evidence type="ECO:0000256" key="3">
    <source>
        <dbReference type="SAM" id="MobiDB-lite"/>
    </source>
</evidence>
<dbReference type="AlphaFoldDB" id="A0A543N9V4"/>
<gene>
    <name evidence="5" type="ORF">FHX37_3981</name>
</gene>
<dbReference type="GO" id="GO:0051607">
    <property type="term" value="P:defense response to virus"/>
    <property type="evidence" value="ECO:0007669"/>
    <property type="project" value="UniProtKB-KW"/>
</dbReference>
<keyword evidence="1" id="KW-0051">Antiviral defense</keyword>